<proteinExistence type="predicted"/>
<dbReference type="NCBIfam" id="TIGR02605">
    <property type="entry name" value="CxxC_CxxC_SSSS"/>
    <property type="match status" value="1"/>
</dbReference>
<accession>D1CD71</accession>
<organism evidence="3 4">
    <name type="scientific">Thermobaculum terrenum (strain ATCC BAA-798 / CCMEE 7001 / YNP1)</name>
    <dbReference type="NCBI Taxonomy" id="525904"/>
    <lineage>
        <taxon>Bacteria</taxon>
        <taxon>Bacillati</taxon>
        <taxon>Chloroflexota</taxon>
        <taxon>Chloroflexia</taxon>
        <taxon>Candidatus Thermobaculales</taxon>
        <taxon>Candidatus Thermobaculaceae</taxon>
        <taxon>Thermobaculum</taxon>
    </lineage>
</organism>
<dbReference type="AlphaFoldDB" id="D1CD71"/>
<reference evidence="4" key="1">
    <citation type="journal article" date="2010" name="Stand. Genomic Sci.">
        <title>Complete genome sequence of 'Thermobaculum terrenum' type strain (YNP1).</title>
        <authorList>
            <person name="Kiss H."/>
            <person name="Cleland D."/>
            <person name="Lapidus A."/>
            <person name="Lucas S."/>
            <person name="Glavina Del Rio T."/>
            <person name="Nolan M."/>
            <person name="Tice H."/>
            <person name="Han C."/>
            <person name="Goodwin L."/>
            <person name="Pitluck S."/>
            <person name="Liolios K."/>
            <person name="Ivanova N."/>
            <person name="Mavromatis K."/>
            <person name="Ovchinnikova G."/>
            <person name="Pati A."/>
            <person name="Chen A."/>
            <person name="Palaniappan K."/>
            <person name="Land M."/>
            <person name="Hauser L."/>
            <person name="Chang Y."/>
            <person name="Jeffries C."/>
            <person name="Lu M."/>
            <person name="Brettin T."/>
            <person name="Detter J."/>
            <person name="Goker M."/>
            <person name="Tindall B."/>
            <person name="Beck B."/>
            <person name="McDermott T."/>
            <person name="Woyke T."/>
            <person name="Bristow J."/>
            <person name="Eisen J."/>
            <person name="Markowitz V."/>
            <person name="Hugenholtz P."/>
            <person name="Kyrpides N."/>
            <person name="Klenk H."/>
            <person name="Cheng J."/>
        </authorList>
    </citation>
    <scope>NUCLEOTIDE SEQUENCE [LARGE SCALE GENOMIC DNA]</scope>
    <source>
        <strain evidence="4">ATCC BAA-798 / YNP1</strain>
    </source>
</reference>
<evidence type="ECO:0000256" key="1">
    <source>
        <dbReference type="SAM" id="MobiDB-lite"/>
    </source>
</evidence>
<evidence type="ECO:0000259" key="2">
    <source>
        <dbReference type="SMART" id="SM00834"/>
    </source>
</evidence>
<dbReference type="RefSeq" id="WP_012875767.1">
    <property type="nucleotide sequence ID" value="NC_013525.1"/>
</dbReference>
<dbReference type="PANTHER" id="PTHR34404:SF2">
    <property type="entry name" value="CONSERVED SERINE RICH PROTEIN"/>
    <property type="match status" value="1"/>
</dbReference>
<protein>
    <submittedName>
        <fullName evidence="3">Regulatory protein, FmdB family</fullName>
    </submittedName>
</protein>
<keyword evidence="4" id="KW-1185">Reference proteome</keyword>
<dbReference type="Pfam" id="PF09723">
    <property type="entry name" value="Zn_ribbon_8"/>
    <property type="match status" value="1"/>
</dbReference>
<evidence type="ECO:0000313" key="3">
    <source>
        <dbReference type="EMBL" id="ACZ42736.1"/>
    </source>
</evidence>
<dbReference type="STRING" id="525904.Tter_1830"/>
<dbReference type="eggNOG" id="COG2331">
    <property type="taxonomic scope" value="Bacteria"/>
</dbReference>
<dbReference type="EMBL" id="CP001825">
    <property type="protein sequence ID" value="ACZ42736.1"/>
    <property type="molecule type" value="Genomic_DNA"/>
</dbReference>
<dbReference type="SMART" id="SM00834">
    <property type="entry name" value="CxxC_CXXC_SSSS"/>
    <property type="match status" value="1"/>
</dbReference>
<sequence length="83" mass="9148">MPTYEYECVSGGHRFERFQSFSEPAIEVCPECGGQVRRVLFAAPVIFKGPGFFRTESRKNSDGSGESNKDKSESSNGSSESED</sequence>
<dbReference type="KEGG" id="ttr:Tter_1830"/>
<feature type="domain" description="Putative regulatory protein FmdB zinc ribbon" evidence="2">
    <location>
        <begin position="1"/>
        <end position="41"/>
    </location>
</feature>
<dbReference type="PANTHER" id="PTHR34404">
    <property type="entry name" value="REGULATORY PROTEIN, FMDB FAMILY"/>
    <property type="match status" value="1"/>
</dbReference>
<feature type="compositionally biased region" description="Low complexity" evidence="1">
    <location>
        <begin position="74"/>
        <end position="83"/>
    </location>
</feature>
<evidence type="ECO:0000313" key="4">
    <source>
        <dbReference type="Proteomes" id="UP000000323"/>
    </source>
</evidence>
<feature type="region of interest" description="Disordered" evidence="1">
    <location>
        <begin position="52"/>
        <end position="83"/>
    </location>
</feature>
<dbReference type="HOGENOM" id="CLU_136025_3_1_0"/>
<feature type="compositionally biased region" description="Basic and acidic residues" evidence="1">
    <location>
        <begin position="55"/>
        <end position="73"/>
    </location>
</feature>
<dbReference type="InterPro" id="IPR013429">
    <property type="entry name" value="Regulatory_FmdB_Zinc_ribbon"/>
</dbReference>
<dbReference type="Proteomes" id="UP000000323">
    <property type="component" value="Chromosome 1"/>
</dbReference>
<gene>
    <name evidence="3" type="ordered locus">Tter_1830</name>
</gene>
<name>D1CD71_THET1</name>
<dbReference type="OrthoDB" id="9813321at2"/>